<keyword evidence="4" id="KW-1185">Reference proteome</keyword>
<feature type="non-terminal residue" evidence="3">
    <location>
        <position position="713"/>
    </location>
</feature>
<dbReference type="PANTHER" id="PTHR24148:SF64">
    <property type="entry name" value="HETEROKARYON INCOMPATIBILITY DOMAIN-CONTAINING PROTEIN"/>
    <property type="match status" value="1"/>
</dbReference>
<evidence type="ECO:0000256" key="1">
    <source>
        <dbReference type="SAM" id="MobiDB-lite"/>
    </source>
</evidence>
<sequence length="713" mass="81430">MEDLIRQLARAAGLDGIADSEHSFKPEPIDTGLDDYVYEYVTPGEKCIRILKLLPSPPSNPNIDCELIETKVDEDNHQRFEALSWCWGTTGETSQIRIKQGSSDLISKKTAKPDLVKALHVLRNRNRPRYLWIDAVCINQANMDEKNHQVEMMAYIYGKATRVCIWLGERDASSQLALNFIRDEVLRLQNFDDLCENTANARKWAALLDLMQRPWFRRRWVVQEIALARRALIYCGPDRISWKKFSIAVELFVEVETATHRLSEVMKLDSTFHHMPGWFDYVSQLGASLLVNATGKLFRDHKELKSGSMPTNDSVTHPAKKEVDANDHTPRRQPLLSLEFLVSSLAIFDVTKTHDTIYALLAISKDTMPKAPFPGSIDLERQTKANLEMFTERKQYEVDYKKPYVDVCQYFIKFCVDRCLQHDPSRALDIILRPWAVEERIVSESYQEEGGKEKKETAQSATVPNAQSLQERKVQPYTALPSWVPQLSRSPFAMQRIAGRNGEKVTRAHADPLVGLPSHSQRNYNAAETKKMDMRTFRFRKRVSMDGSNKLNFFSMYVRGFVLDEISEVKDVSQSGNIPSDWADFARWPGAKGDPPDAFWRTLVADRGPDGKNPPVYYSRACKESFEKGGFLSGSIQTSDLIRNQRVSVIAQFCWRVQAVIWKRALARTKENRLALVNPGVKKGDQVCILYGCSVPVILRKHEKHPEAVELEA</sequence>
<dbReference type="Proteomes" id="UP000800041">
    <property type="component" value="Unassembled WGS sequence"/>
</dbReference>
<proteinExistence type="predicted"/>
<organism evidence="3 4">
    <name type="scientific">Aulographum hederae CBS 113979</name>
    <dbReference type="NCBI Taxonomy" id="1176131"/>
    <lineage>
        <taxon>Eukaryota</taxon>
        <taxon>Fungi</taxon>
        <taxon>Dikarya</taxon>
        <taxon>Ascomycota</taxon>
        <taxon>Pezizomycotina</taxon>
        <taxon>Dothideomycetes</taxon>
        <taxon>Pleosporomycetidae</taxon>
        <taxon>Aulographales</taxon>
        <taxon>Aulographaceae</taxon>
    </lineage>
</organism>
<protein>
    <submittedName>
        <fullName evidence="3">HET-domain-containing protein</fullName>
    </submittedName>
</protein>
<feature type="domain" description="Heterokaryon incompatibility" evidence="2">
    <location>
        <begin position="80"/>
        <end position="224"/>
    </location>
</feature>
<dbReference type="InterPro" id="IPR052895">
    <property type="entry name" value="HetReg/Transcr_Mod"/>
</dbReference>
<gene>
    <name evidence="3" type="ORF">K402DRAFT_325573</name>
</gene>
<accession>A0A6G1HAD9</accession>
<dbReference type="PANTHER" id="PTHR24148">
    <property type="entry name" value="ANKYRIN REPEAT DOMAIN-CONTAINING PROTEIN 39 HOMOLOG-RELATED"/>
    <property type="match status" value="1"/>
</dbReference>
<name>A0A6G1HAD9_9PEZI</name>
<evidence type="ECO:0000259" key="2">
    <source>
        <dbReference type="Pfam" id="PF06985"/>
    </source>
</evidence>
<dbReference type="Pfam" id="PF06985">
    <property type="entry name" value="HET"/>
    <property type="match status" value="1"/>
</dbReference>
<dbReference type="AlphaFoldDB" id="A0A6G1HAD9"/>
<feature type="region of interest" description="Disordered" evidence="1">
    <location>
        <begin position="446"/>
        <end position="470"/>
    </location>
</feature>
<feature type="compositionally biased region" description="Polar residues" evidence="1">
    <location>
        <begin position="458"/>
        <end position="469"/>
    </location>
</feature>
<feature type="region of interest" description="Disordered" evidence="1">
    <location>
        <begin position="302"/>
        <end position="327"/>
    </location>
</feature>
<reference evidence="3" key="1">
    <citation type="journal article" date="2020" name="Stud. Mycol.">
        <title>101 Dothideomycetes genomes: a test case for predicting lifestyles and emergence of pathogens.</title>
        <authorList>
            <person name="Haridas S."/>
            <person name="Albert R."/>
            <person name="Binder M."/>
            <person name="Bloem J."/>
            <person name="Labutti K."/>
            <person name="Salamov A."/>
            <person name="Andreopoulos B."/>
            <person name="Baker S."/>
            <person name="Barry K."/>
            <person name="Bills G."/>
            <person name="Bluhm B."/>
            <person name="Cannon C."/>
            <person name="Castanera R."/>
            <person name="Culley D."/>
            <person name="Daum C."/>
            <person name="Ezra D."/>
            <person name="Gonzalez J."/>
            <person name="Henrissat B."/>
            <person name="Kuo A."/>
            <person name="Liang C."/>
            <person name="Lipzen A."/>
            <person name="Lutzoni F."/>
            <person name="Magnuson J."/>
            <person name="Mondo S."/>
            <person name="Nolan M."/>
            <person name="Ohm R."/>
            <person name="Pangilinan J."/>
            <person name="Park H.-J."/>
            <person name="Ramirez L."/>
            <person name="Alfaro M."/>
            <person name="Sun H."/>
            <person name="Tritt A."/>
            <person name="Yoshinaga Y."/>
            <person name="Zwiers L.-H."/>
            <person name="Turgeon B."/>
            <person name="Goodwin S."/>
            <person name="Spatafora J."/>
            <person name="Crous P."/>
            <person name="Grigoriev I."/>
        </authorList>
    </citation>
    <scope>NUCLEOTIDE SEQUENCE</scope>
    <source>
        <strain evidence="3">CBS 113979</strain>
    </source>
</reference>
<dbReference type="EMBL" id="ML977143">
    <property type="protein sequence ID" value="KAF1990125.1"/>
    <property type="molecule type" value="Genomic_DNA"/>
</dbReference>
<evidence type="ECO:0000313" key="4">
    <source>
        <dbReference type="Proteomes" id="UP000800041"/>
    </source>
</evidence>
<dbReference type="OrthoDB" id="3477286at2759"/>
<dbReference type="InterPro" id="IPR010730">
    <property type="entry name" value="HET"/>
</dbReference>
<evidence type="ECO:0000313" key="3">
    <source>
        <dbReference type="EMBL" id="KAF1990125.1"/>
    </source>
</evidence>